<accession>A0A914P9C9</accession>
<keyword evidence="1" id="KW-1185">Reference proteome</keyword>
<protein>
    <submittedName>
        <fullName evidence="2">Uncharacterized protein</fullName>
    </submittedName>
</protein>
<organism evidence="1 2">
    <name type="scientific">Panagrolaimus davidi</name>
    <dbReference type="NCBI Taxonomy" id="227884"/>
    <lineage>
        <taxon>Eukaryota</taxon>
        <taxon>Metazoa</taxon>
        <taxon>Ecdysozoa</taxon>
        <taxon>Nematoda</taxon>
        <taxon>Chromadorea</taxon>
        <taxon>Rhabditida</taxon>
        <taxon>Tylenchina</taxon>
        <taxon>Panagrolaimomorpha</taxon>
        <taxon>Panagrolaimoidea</taxon>
        <taxon>Panagrolaimidae</taxon>
        <taxon>Panagrolaimus</taxon>
    </lineage>
</organism>
<proteinExistence type="predicted"/>
<dbReference type="Proteomes" id="UP000887578">
    <property type="component" value="Unplaced"/>
</dbReference>
<dbReference type="AlphaFoldDB" id="A0A914P9C9"/>
<evidence type="ECO:0000313" key="2">
    <source>
        <dbReference type="WBParaSite" id="PDA_v2.g14102.t1"/>
    </source>
</evidence>
<reference evidence="2" key="1">
    <citation type="submission" date="2022-11" db="UniProtKB">
        <authorList>
            <consortium name="WormBaseParasite"/>
        </authorList>
    </citation>
    <scope>IDENTIFICATION</scope>
</reference>
<sequence>MIFFNDGGRAYQKFDALPKTIMDYSLKNLKPQHLIRKLELLEDIYFVDYKHLTKTETIQEVKIAGVYDRREFYYLSIEKIIAEVPTATSIETRVSVFKENSLNLLIALNRKVKIYNFVIKGIYGTFYVKADLLVDFFSKHGADNCNILLDLKLWPDQYNPYESNKTRTYDYTKRIAEVIAKKKETTIRNF</sequence>
<dbReference type="WBParaSite" id="PDA_v2.g14102.t1">
    <property type="protein sequence ID" value="PDA_v2.g14102.t1"/>
    <property type="gene ID" value="PDA_v2.g14102"/>
</dbReference>
<name>A0A914P9C9_9BILA</name>
<evidence type="ECO:0000313" key="1">
    <source>
        <dbReference type="Proteomes" id="UP000887578"/>
    </source>
</evidence>